<keyword evidence="2" id="KW-0808">Transferase</keyword>
<comment type="caution">
    <text evidence="2">The sequence shown here is derived from an EMBL/GenBank/DDBJ whole genome shotgun (WGS) entry which is preliminary data.</text>
</comment>
<protein>
    <submittedName>
        <fullName evidence="2">GNAT family N-acetyltransferase</fullName>
    </submittedName>
</protein>
<sequence>MHYRYAVSEDAPALAELFAAHHYDALTERARADQGFVQGALDVVALRSMADEGSLLVAEDSGRRAGLLGLAEPGSMATPPPPVEALLHAQDALQWRGQPLGTTRWLLYGPVVVADEYRGKGVARGLFDAAARAASRRQADVMVAFIERANRISWHVHVDGFGMTPLGEFTVADRAYDVVGAATGRRGQSSSARRDPP</sequence>
<dbReference type="RefSeq" id="WP_077972116.1">
    <property type="nucleotide sequence ID" value="NZ_CP045178.1"/>
</dbReference>
<dbReference type="AlphaFoldDB" id="A0A1V4A2P7"/>
<dbReference type="InterPro" id="IPR016181">
    <property type="entry name" value="Acyl_CoA_acyltransferase"/>
</dbReference>
<evidence type="ECO:0000313" key="3">
    <source>
        <dbReference type="Proteomes" id="UP000190539"/>
    </source>
</evidence>
<dbReference type="GO" id="GO:0016747">
    <property type="term" value="F:acyltransferase activity, transferring groups other than amino-acyl groups"/>
    <property type="evidence" value="ECO:0007669"/>
    <property type="project" value="InterPro"/>
</dbReference>
<dbReference type="SUPFAM" id="SSF55729">
    <property type="entry name" value="Acyl-CoA N-acyltransferases (Nat)"/>
    <property type="match status" value="1"/>
</dbReference>
<name>A0A1V4A2P7_9ACTN</name>
<keyword evidence="3" id="KW-1185">Reference proteome</keyword>
<proteinExistence type="predicted"/>
<dbReference type="Gene3D" id="3.40.630.30">
    <property type="match status" value="1"/>
</dbReference>
<dbReference type="OrthoDB" id="4228396at2"/>
<evidence type="ECO:0000313" key="2">
    <source>
        <dbReference type="EMBL" id="OON73824.1"/>
    </source>
</evidence>
<dbReference type="Pfam" id="PF00583">
    <property type="entry name" value="Acetyltransf_1"/>
    <property type="match status" value="1"/>
</dbReference>
<feature type="domain" description="N-acetyltransferase" evidence="1">
    <location>
        <begin position="1"/>
        <end position="185"/>
    </location>
</feature>
<reference evidence="2 3" key="1">
    <citation type="submission" date="2017-02" db="EMBL/GenBank/DDBJ databases">
        <title>Draft Genome Sequence of Streptomyces tsukubaensis F601, a Producer of the immunosuppressant tacrolimus FK506.</title>
        <authorList>
            <person name="Zong G."/>
            <person name="Zhong C."/>
            <person name="Fu J."/>
            <person name="Qin R."/>
            <person name="Cao G."/>
        </authorList>
    </citation>
    <scope>NUCLEOTIDE SEQUENCE [LARGE SCALE GENOMIC DNA]</scope>
    <source>
        <strain evidence="2 3">F601</strain>
    </source>
</reference>
<dbReference type="InterPro" id="IPR000182">
    <property type="entry name" value="GNAT_dom"/>
</dbReference>
<organism evidence="2 3">
    <name type="scientific">Streptomyces tsukubensis</name>
    <dbReference type="NCBI Taxonomy" id="83656"/>
    <lineage>
        <taxon>Bacteria</taxon>
        <taxon>Bacillati</taxon>
        <taxon>Actinomycetota</taxon>
        <taxon>Actinomycetes</taxon>
        <taxon>Kitasatosporales</taxon>
        <taxon>Streptomycetaceae</taxon>
        <taxon>Streptomyces</taxon>
    </lineage>
</organism>
<gene>
    <name evidence="2" type="ORF">B1H18_26500</name>
</gene>
<dbReference type="EMBL" id="MVFC01000030">
    <property type="protein sequence ID" value="OON73824.1"/>
    <property type="molecule type" value="Genomic_DNA"/>
</dbReference>
<dbReference type="Proteomes" id="UP000190539">
    <property type="component" value="Unassembled WGS sequence"/>
</dbReference>
<dbReference type="PROSITE" id="PS51186">
    <property type="entry name" value="GNAT"/>
    <property type="match status" value="1"/>
</dbReference>
<dbReference type="STRING" id="83656.B1H18_26500"/>
<accession>A0A1V4A2P7</accession>
<evidence type="ECO:0000259" key="1">
    <source>
        <dbReference type="PROSITE" id="PS51186"/>
    </source>
</evidence>